<comment type="caution">
    <text evidence="2">The sequence shown here is derived from an EMBL/GenBank/DDBJ whole genome shotgun (WGS) entry which is preliminary data.</text>
</comment>
<evidence type="ECO:0000313" key="3">
    <source>
        <dbReference type="Proteomes" id="UP000263014"/>
    </source>
</evidence>
<evidence type="ECO:0000259" key="1">
    <source>
        <dbReference type="Pfam" id="PF04754"/>
    </source>
</evidence>
<dbReference type="EMBL" id="QSON01000004">
    <property type="protein sequence ID" value="RGJ05485.1"/>
    <property type="molecule type" value="Genomic_DNA"/>
</dbReference>
<gene>
    <name evidence="2" type="ORF">DXD79_10580</name>
</gene>
<evidence type="ECO:0000313" key="2">
    <source>
        <dbReference type="EMBL" id="RGJ05485.1"/>
    </source>
</evidence>
<reference evidence="2 3" key="1">
    <citation type="submission" date="2018-08" db="EMBL/GenBank/DDBJ databases">
        <title>A genome reference for cultivated species of the human gut microbiota.</title>
        <authorList>
            <person name="Zou Y."/>
            <person name="Xue W."/>
            <person name="Luo G."/>
        </authorList>
    </citation>
    <scope>NUCLEOTIDE SEQUENCE [LARGE SCALE GENOMIC DNA]</scope>
    <source>
        <strain evidence="2 3">TM09-12</strain>
    </source>
</reference>
<dbReference type="Pfam" id="PF04754">
    <property type="entry name" value="Transposase_31"/>
    <property type="match status" value="1"/>
</dbReference>
<name>A0A374P957_9FIRM</name>
<protein>
    <recommendedName>
        <fullName evidence="1">Transposase (putative) YhgA-like domain-containing protein</fullName>
    </recommendedName>
</protein>
<sequence>MARQDFYIKKLLQDQARFADLYNAEIFHGKQILKAELLSPVSLESGIVITDRNGRRQTIQRRRDVAMKASLGACFIAACCEAQGEVHYGMPVRVLTYDALDYTEQLTNIQKEHRKKKDLTKSPEFLSGITRQDKLVPILTLVLYCGKKTWDGPESLSDMLDLSGPRECIPDLLAALPDYRINLVDIRNIENLEYYKTGLQQVFGMLKYSTDKSNFYNYITLNHDRICQLDDDALTAVMGLLGENRRLMRLLAAPGREEEYTMCKAIDDLIADGKMEGEKEGELRMASLISILLKENRLDLIAQITGNEPLRRQLFQHYHL</sequence>
<dbReference type="RefSeq" id="WP_117631306.1">
    <property type="nucleotide sequence ID" value="NZ_QSON01000004.1"/>
</dbReference>
<dbReference type="InterPro" id="IPR006842">
    <property type="entry name" value="Transposase_31"/>
</dbReference>
<accession>A0A374P957</accession>
<organism evidence="2 3">
    <name type="scientific">Hungatella hathewayi</name>
    <dbReference type="NCBI Taxonomy" id="154046"/>
    <lineage>
        <taxon>Bacteria</taxon>
        <taxon>Bacillati</taxon>
        <taxon>Bacillota</taxon>
        <taxon>Clostridia</taxon>
        <taxon>Lachnospirales</taxon>
        <taxon>Lachnospiraceae</taxon>
        <taxon>Hungatella</taxon>
    </lineage>
</organism>
<dbReference type="AlphaFoldDB" id="A0A374P957"/>
<proteinExistence type="predicted"/>
<dbReference type="Proteomes" id="UP000263014">
    <property type="component" value="Unassembled WGS sequence"/>
</dbReference>
<feature type="domain" description="Transposase (putative) YhgA-like" evidence="1">
    <location>
        <begin position="74"/>
        <end position="208"/>
    </location>
</feature>